<evidence type="ECO:0000313" key="1">
    <source>
        <dbReference type="EMBL" id="EFF82697.1"/>
    </source>
</evidence>
<organism evidence="1 2">
    <name type="scientific">Acinetobacter haemolyticus ATCC 19194</name>
    <dbReference type="NCBI Taxonomy" id="707232"/>
    <lineage>
        <taxon>Bacteria</taxon>
        <taxon>Pseudomonadati</taxon>
        <taxon>Pseudomonadota</taxon>
        <taxon>Gammaproteobacteria</taxon>
        <taxon>Moraxellales</taxon>
        <taxon>Moraxellaceae</taxon>
        <taxon>Acinetobacter</taxon>
    </lineage>
</organism>
<protein>
    <submittedName>
        <fullName evidence="1">Uncharacterized protein</fullName>
    </submittedName>
</protein>
<name>D4XQ34_ACIHA</name>
<gene>
    <name evidence="1" type="ORF">HMP0015_1826</name>
</gene>
<evidence type="ECO:0000313" key="2">
    <source>
        <dbReference type="Proteomes" id="UP000003085"/>
    </source>
</evidence>
<sequence>MTYHIKKSNKHMCFCDLYLKNNGCYGCNSQNYFYCLKTDQSILM</sequence>
<accession>D4XQ34</accession>
<dbReference type="Proteomes" id="UP000003085">
    <property type="component" value="Unassembled WGS sequence"/>
</dbReference>
<comment type="caution">
    <text evidence="1">The sequence shown here is derived from an EMBL/GenBank/DDBJ whole genome shotgun (WGS) entry which is preliminary data.</text>
</comment>
<reference evidence="2" key="1">
    <citation type="submission" date="2010-03" db="EMBL/GenBank/DDBJ databases">
        <title>Complete sequence of Mobiluncus curtisii ATCC 43063.</title>
        <authorList>
            <person name="Muzny D."/>
            <person name="Qin X."/>
            <person name="Deng J."/>
            <person name="Jiang H."/>
            <person name="Liu Y."/>
            <person name="Qu J."/>
            <person name="Song X.-Z."/>
            <person name="Zhang L."/>
            <person name="Thornton R."/>
            <person name="Coyle M."/>
            <person name="Francisco L."/>
            <person name="Jackson L."/>
            <person name="Javaid M."/>
            <person name="Korchina V."/>
            <person name="Kovar C."/>
            <person name="Mata R."/>
            <person name="Mathew T."/>
            <person name="Ngo R."/>
            <person name="Nguyen L."/>
            <person name="Nguyen N."/>
            <person name="Okwuonu G."/>
            <person name="Ongeri F."/>
            <person name="Pham C."/>
            <person name="Simmons D."/>
            <person name="Wilczek-Boney K."/>
            <person name="Hale W."/>
            <person name="Jakkamsetti A."/>
            <person name="Pham P."/>
            <person name="Ruth R."/>
            <person name="San Lucas F."/>
            <person name="Warren J."/>
            <person name="Zhang J."/>
            <person name="Zhao Z."/>
            <person name="Zhou C."/>
            <person name="Zhu D."/>
            <person name="Lee S."/>
            <person name="Bess C."/>
            <person name="Blankenburg K."/>
            <person name="Forbes L."/>
            <person name="Fu Q."/>
            <person name="Gubbala S."/>
            <person name="Hirani K."/>
            <person name="Jayaseelan J.C."/>
            <person name="Lara F."/>
            <person name="Munidasa M."/>
            <person name="Palculict T."/>
            <person name="Patil S."/>
            <person name="Pu L.-L."/>
            <person name="Saada N."/>
            <person name="Tang L."/>
            <person name="Weissenberger G."/>
            <person name="Zhu Y."/>
            <person name="Hemphill L."/>
            <person name="Shang Y."/>
            <person name="Youmans B."/>
            <person name="Ayvaz T."/>
            <person name="Ross M."/>
            <person name="Santibanez J."/>
            <person name="Aqrawi P."/>
            <person name="Gross S."/>
            <person name="Joshi V."/>
            <person name="Fowler G."/>
            <person name="Nazareth L."/>
            <person name="Reid J."/>
            <person name="Worley K."/>
            <person name="Petrosino J."/>
            <person name="Highlander S."/>
            <person name="Gibbs R."/>
            <person name="Gibbs R."/>
        </authorList>
    </citation>
    <scope>NUCLEOTIDE SEQUENCE [LARGE SCALE GENOMIC DNA]</scope>
    <source>
        <strain evidence="2">ATCC 19194</strain>
    </source>
</reference>
<dbReference type="EMBL" id="ADMT01000163">
    <property type="protein sequence ID" value="EFF82697.1"/>
    <property type="molecule type" value="Genomic_DNA"/>
</dbReference>
<proteinExistence type="predicted"/>
<dbReference type="AlphaFoldDB" id="D4XQ34"/>
<dbReference type="HOGENOM" id="CLU_3211137_0_0_6"/>